<dbReference type="SUPFAM" id="SSF48452">
    <property type="entry name" value="TPR-like"/>
    <property type="match status" value="1"/>
</dbReference>
<proteinExistence type="predicted"/>
<dbReference type="InterPro" id="IPR011990">
    <property type="entry name" value="TPR-like_helical_dom_sf"/>
</dbReference>
<feature type="compositionally biased region" description="Basic and acidic residues" evidence="1">
    <location>
        <begin position="611"/>
        <end position="622"/>
    </location>
</feature>
<gene>
    <name evidence="2" type="ORF">QN215_06405</name>
</gene>
<dbReference type="EMBL" id="CP129674">
    <property type="protein sequence ID" value="XDS43911.1"/>
    <property type="molecule type" value="Genomic_DNA"/>
</dbReference>
<feature type="compositionally biased region" description="Polar residues" evidence="1">
    <location>
        <begin position="690"/>
        <end position="703"/>
    </location>
</feature>
<name>A0AB39U4G0_9BIFI</name>
<dbReference type="Gene3D" id="1.25.40.10">
    <property type="entry name" value="Tetratricopeptide repeat domain"/>
    <property type="match status" value="1"/>
</dbReference>
<evidence type="ECO:0000313" key="2">
    <source>
        <dbReference type="EMBL" id="XDS43911.1"/>
    </source>
</evidence>
<evidence type="ECO:0000256" key="1">
    <source>
        <dbReference type="SAM" id="MobiDB-lite"/>
    </source>
</evidence>
<feature type="region of interest" description="Disordered" evidence="1">
    <location>
        <begin position="658"/>
        <end position="754"/>
    </location>
</feature>
<dbReference type="AlphaFoldDB" id="A0AB39U4G0"/>
<sequence length="1194" mass="131205">MPFNINHFFDFAAYRRSMRLMQQELHTSLQELSLPERLAQLQSHVGRFGEFVTSHGNDHAFHAGSDNRQDNDPEQNRMMQELLKSSKALSPWVKRRILPAMGGIPGGLAIGWVQFPSMKGKAFSLGVFPDDTHFAQVALADDKGRVFLGSDTGMDTHGLDASFMFSKEGDVSLPSGPRFGSEEATEQRFIKAVQGGMVGRDQTGRMTWLASWLKSGNRYTLEQLRPQLPHEMRFNLEYRDALAIGFFTTYMLPQLDGFLIGFGSGNIFRRLNREAPIGAIRRAVRDTIEARAKGLRASGLEDHFADLMREAGALDPVGGLEAVHGAEPLHLFTSSYSGCYFFSWDSGLAFGPALRSLKIEGNLNRFSSVSTWLERNARMGVFPTEDTVTRAEAAQIDFALLLNPALSALQVDDYPPAGFDPMHDDAKGAASHIEGVSRGVASHIWDAYPDPAARAHHPLEFLAFEDAHGSEWVYRQAVSTMLRELHLPYRFDVELRSNLAGGDVALGFTTAGQAMMPSSRFDEGQQGWVNISEAERASMSADYNMRVGIIMAAIAFGADSHVRRVSLHIDSIGLEEAVAEQDSAIAELMNQALTAFESIRNGSVHASGSKADPKDGDIHGDPTHGNTHNGVYDPDESDESINQTFQNMMQDVDFDEISFANPHDGENDGHHDGQEADRDDGAQNDDASKSSDPTTNGEQSSDSDAADLDNGHGEAFSNGFDDGSIEGGALSNGDMHEDAQGGEHSSDPLNVLRKNPTVRNMVTVTFKREAFLTRLRRDGLAKPKDFYKDFEAVMDVDGAGGLNPVNADFDLRDNRFSPRGAQEEPEFADVQLSPSVSRILGSPYASGLSIQREDLLQNAVNEFHRIAGDTTIPTVDKARQAMKLVNQINDPELTRLAPQATKALIDSEDTPDFKFSLAHDLDAQRLKGRDLLFSGQVEQALGLVEAAVSKLDAQFAANDGVPRYFNSYAERVVYNRLFALPQESTVLIPDNLFYAHMELADILAQIKGATAALPHLNAMVAYAPAYPLSHLKLAVQLARNEDWDSARAATLNALRVALDRDDAAFAYYRFAYAEWMRDEFDVAVAAYMMSDHISSGKIPTLQGELEELLARAQSQCIPVPQTIEEAQQLLVAHDLPVWPHTEVSSIVRKAARVCVDEGMFVPARTLSVAAARMNDDDNDGVDVVQVQFLRSLNA</sequence>
<feature type="region of interest" description="Disordered" evidence="1">
    <location>
        <begin position="603"/>
        <end position="639"/>
    </location>
</feature>
<reference evidence="2" key="1">
    <citation type="submission" date="2023-07" db="EMBL/GenBank/DDBJ databases">
        <title>Bifidobacterium aquikefiriaerophilum sp. nov. and Bifidobacterium eccum sp. nov., isolated from water kefir.</title>
        <authorList>
            <person name="Breselge S."/>
            <person name="Bellassi P."/>
            <person name="Barcenilla C."/>
            <person name="Alvarez-Ordonez A."/>
            <person name="Morelli L."/>
            <person name="Cotter P.D."/>
        </authorList>
    </citation>
    <scope>NUCLEOTIDE SEQUENCE</scope>
    <source>
        <strain evidence="2">WK041_4_12</strain>
    </source>
</reference>
<feature type="compositionally biased region" description="Basic and acidic residues" evidence="1">
    <location>
        <begin position="734"/>
        <end position="746"/>
    </location>
</feature>
<protein>
    <submittedName>
        <fullName evidence="2">Tetratricopeptide repeat protein</fullName>
    </submittedName>
</protein>
<organism evidence="2">
    <name type="scientific">Bifidobacterium aquikefiricola</name>
    <dbReference type="NCBI Taxonomy" id="3059038"/>
    <lineage>
        <taxon>Bacteria</taxon>
        <taxon>Bacillati</taxon>
        <taxon>Actinomycetota</taxon>
        <taxon>Actinomycetes</taxon>
        <taxon>Bifidobacteriales</taxon>
        <taxon>Bifidobacteriaceae</taxon>
        <taxon>Bifidobacterium</taxon>
    </lineage>
</organism>
<feature type="compositionally biased region" description="Basic and acidic residues" evidence="1">
    <location>
        <begin position="663"/>
        <end position="689"/>
    </location>
</feature>
<dbReference type="KEGG" id="baqk:QN215_06405"/>
<accession>A0AB39U4G0</accession>